<name>F0W376_9STRA</name>
<dbReference type="Gene3D" id="3.40.50.300">
    <property type="entry name" value="P-loop containing nucleotide triphosphate hydrolases"/>
    <property type="match status" value="2"/>
</dbReference>
<keyword evidence="6" id="KW-0347">Helicase</keyword>
<keyword evidence="1" id="KW-0547">Nucleotide-binding</keyword>
<protein>
    <submittedName>
        <fullName evidence="6">ATPdependent RNA helicase putative</fullName>
    </submittedName>
</protein>
<feature type="region of interest" description="Disordered" evidence="4">
    <location>
        <begin position="157"/>
        <end position="203"/>
    </location>
</feature>
<evidence type="ECO:0000256" key="2">
    <source>
        <dbReference type="ARBA" id="ARBA00022801"/>
    </source>
</evidence>
<proteinExistence type="predicted"/>
<evidence type="ECO:0000256" key="1">
    <source>
        <dbReference type="ARBA" id="ARBA00022741"/>
    </source>
</evidence>
<organism evidence="6">
    <name type="scientific">Albugo laibachii Nc14</name>
    <dbReference type="NCBI Taxonomy" id="890382"/>
    <lineage>
        <taxon>Eukaryota</taxon>
        <taxon>Sar</taxon>
        <taxon>Stramenopiles</taxon>
        <taxon>Oomycota</taxon>
        <taxon>Peronosporomycetes</taxon>
        <taxon>Albuginales</taxon>
        <taxon>Albuginaceae</taxon>
        <taxon>Albugo</taxon>
    </lineage>
</organism>
<dbReference type="SMART" id="SM00488">
    <property type="entry name" value="DEXDc2"/>
    <property type="match status" value="1"/>
</dbReference>
<dbReference type="Pfam" id="PF06733">
    <property type="entry name" value="DEAD_2"/>
    <property type="match status" value="1"/>
</dbReference>
<dbReference type="GO" id="GO:0005524">
    <property type="term" value="F:ATP binding"/>
    <property type="evidence" value="ECO:0007669"/>
    <property type="project" value="UniProtKB-KW"/>
</dbReference>
<dbReference type="InterPro" id="IPR027417">
    <property type="entry name" value="P-loop_NTPase"/>
</dbReference>
<dbReference type="InterPro" id="IPR010614">
    <property type="entry name" value="RAD3-like_helicase_DEAD"/>
</dbReference>
<evidence type="ECO:0000256" key="3">
    <source>
        <dbReference type="ARBA" id="ARBA00022840"/>
    </source>
</evidence>
<evidence type="ECO:0000256" key="4">
    <source>
        <dbReference type="SAM" id="MobiDB-lite"/>
    </source>
</evidence>
<dbReference type="InterPro" id="IPR014013">
    <property type="entry name" value="Helic_SF1/SF2_ATP-bd_DinG/Rad3"/>
</dbReference>
<dbReference type="InterPro" id="IPR045028">
    <property type="entry name" value="DinG/Rad3-like"/>
</dbReference>
<evidence type="ECO:0000259" key="5">
    <source>
        <dbReference type="PROSITE" id="PS51193"/>
    </source>
</evidence>
<keyword evidence="2" id="KW-0378">Hydrolase</keyword>
<feature type="domain" description="Helicase ATP-binding" evidence="5">
    <location>
        <begin position="16"/>
        <end position="432"/>
    </location>
</feature>
<dbReference type="GO" id="GO:0005634">
    <property type="term" value="C:nucleus"/>
    <property type="evidence" value="ECO:0007669"/>
    <property type="project" value="TreeGrafter"/>
</dbReference>
<dbReference type="AlphaFoldDB" id="F0W376"/>
<dbReference type="HOGENOM" id="CLU_464957_0_0_1"/>
<gene>
    <name evidence="6" type="primary">AlNc14C12G1454</name>
    <name evidence="6" type="ORF">ALNC14_016600</name>
</gene>
<dbReference type="GO" id="GO:0016818">
    <property type="term" value="F:hydrolase activity, acting on acid anhydrides, in phosphorus-containing anhydrides"/>
    <property type="evidence" value="ECO:0007669"/>
    <property type="project" value="InterPro"/>
</dbReference>
<dbReference type="PANTHER" id="PTHR11472">
    <property type="entry name" value="DNA REPAIR DEAD HELICASE RAD3/XP-D SUBFAMILY MEMBER"/>
    <property type="match status" value="1"/>
</dbReference>
<dbReference type="PROSITE" id="PS51193">
    <property type="entry name" value="HELICASE_ATP_BIND_2"/>
    <property type="match status" value="1"/>
</dbReference>
<dbReference type="InterPro" id="IPR002464">
    <property type="entry name" value="DNA/RNA_helicase_DEAH_CS"/>
</dbReference>
<dbReference type="InterPro" id="IPR006554">
    <property type="entry name" value="Helicase-like_DEXD_c2"/>
</dbReference>
<reference evidence="6" key="2">
    <citation type="submission" date="2011-02" db="EMBL/GenBank/DDBJ databases">
        <authorList>
            <person name="MacLean D."/>
        </authorList>
    </citation>
    <scope>NUCLEOTIDE SEQUENCE</scope>
</reference>
<reference evidence="6" key="1">
    <citation type="journal article" date="2011" name="PLoS Biol.">
        <title>Gene gain and loss during evolution of obligate parasitism in the white rust pathogen of Arabidopsis thaliana.</title>
        <authorList>
            <person name="Kemen E."/>
            <person name="Gardiner A."/>
            <person name="Schultz-Larsen T."/>
            <person name="Kemen A.C."/>
            <person name="Balmuth A.L."/>
            <person name="Robert-Seilaniantz A."/>
            <person name="Bailey K."/>
            <person name="Holub E."/>
            <person name="Studholme D.J."/>
            <person name="Maclean D."/>
            <person name="Jones J.D."/>
        </authorList>
    </citation>
    <scope>NUCLEOTIDE SEQUENCE</scope>
</reference>
<dbReference type="GO" id="GO:0034085">
    <property type="term" value="P:establishment of sister chromatid cohesion"/>
    <property type="evidence" value="ECO:0007669"/>
    <property type="project" value="TreeGrafter"/>
</dbReference>
<dbReference type="PANTHER" id="PTHR11472:SF41">
    <property type="entry name" value="ATP-DEPENDENT DNA HELICASE DDX11-RELATED"/>
    <property type="match status" value="1"/>
</dbReference>
<accession>F0W376</accession>
<evidence type="ECO:0000313" key="6">
    <source>
        <dbReference type="EMBL" id="CCA15517.1"/>
    </source>
</evidence>
<dbReference type="SUPFAM" id="SSF52540">
    <property type="entry name" value="P-loop containing nucleoside triphosphate hydrolases"/>
    <property type="match status" value="1"/>
</dbReference>
<dbReference type="GO" id="GO:0003678">
    <property type="term" value="F:DNA helicase activity"/>
    <property type="evidence" value="ECO:0007669"/>
    <property type="project" value="InterPro"/>
</dbReference>
<dbReference type="PROSITE" id="PS00690">
    <property type="entry name" value="DEAH_ATP_HELICASE"/>
    <property type="match status" value="1"/>
</dbReference>
<dbReference type="GO" id="GO:0003677">
    <property type="term" value="F:DNA binding"/>
    <property type="evidence" value="ECO:0007669"/>
    <property type="project" value="InterPro"/>
</dbReference>
<keyword evidence="3" id="KW-0067">ATP-binding</keyword>
<dbReference type="EMBL" id="FR824057">
    <property type="protein sequence ID" value="CCA15517.1"/>
    <property type="molecule type" value="Genomic_DNA"/>
</dbReference>
<sequence>MTDAASDEQELANHFSASYFSFPYEPYSIQLDFMRSLWQTIENEHIGIFESPTGTGKSMSLICGSLSWLFRNTDNTGLLKERDGCDKEEKTGLSGTQEPAWLASHEHSDVSHHTKLHKDAIDIALQPLRNIREQSQETVAKNKRKISQLSVYKQLGSHKDHVKRARGEKTQCDTRNPGRTKRENDDLVSPYDSDGSRRNDQCSTHPFNITSSISISTEKCKGVMKIFYCSRTHSQISQFVREMQKTKFGKQVRAITLGSRKLLCVHPRVSKLNSDIAMMEGCLDLLRHVKKKMEPISSSCSCAFYDQDLLDEYKNYALAHLHDIEDLHKLGHELAVCPYYGTRQSLELAQVVALPYTMILSAQTRESLGIDIKDSIIIFDEAHNILETVQDIHRADIDSTEIIKTRRCLWRYLQKYEDRLKGQNCFYIKQLLAILERLGNFLRQIKNVMKAEPKYSQKIMTERESENQLESRGEVMHKMLRIGDFVCEADLDHFNLFKLIRYLDQSDLPKKLIGFMEKQLPSNTEDLLSGGNATESEGVVLISKHISPLRTLQSFLQALTNRSTDGRILVKINEVCLLSILPNQRNH</sequence>